<dbReference type="PANTHER" id="PTHR38340">
    <property type="entry name" value="S-LAYER PROTEIN"/>
    <property type="match status" value="1"/>
</dbReference>
<comment type="caution">
    <text evidence="9">The sequence shown here is derived from an EMBL/GenBank/DDBJ whole genome shotgun (WGS) entry which is preliminary data.</text>
</comment>
<evidence type="ECO:0000259" key="8">
    <source>
        <dbReference type="Pfam" id="PF05048"/>
    </source>
</evidence>
<evidence type="ECO:0000313" key="9">
    <source>
        <dbReference type="EMBL" id="MBO0351747.1"/>
    </source>
</evidence>
<dbReference type="RefSeq" id="WP_207090179.1">
    <property type="nucleotide sequence ID" value="NZ_JAFLQW010000582.1"/>
</dbReference>
<proteinExistence type="predicted"/>
<dbReference type="PRINTS" id="PR01488">
    <property type="entry name" value="RTXTOXINA"/>
</dbReference>
<dbReference type="Pfam" id="PF00353">
    <property type="entry name" value="HemolysinCabind"/>
    <property type="match status" value="8"/>
</dbReference>
<keyword evidence="5" id="KW-0677">Repeat</keyword>
<dbReference type="InterPro" id="IPR003995">
    <property type="entry name" value="RTX_toxin_determinant-A"/>
</dbReference>
<dbReference type="PROSITE" id="PS00330">
    <property type="entry name" value="HEMOLYSIN_CALCIUM"/>
    <property type="match status" value="3"/>
</dbReference>
<gene>
    <name evidence="9" type="ORF">J0895_22225</name>
</gene>
<dbReference type="InterPro" id="IPR012334">
    <property type="entry name" value="Pectin_lyas_fold"/>
</dbReference>
<dbReference type="Gene3D" id="2.60.40.60">
    <property type="entry name" value="Cadherins"/>
    <property type="match status" value="1"/>
</dbReference>
<reference evidence="9 10" key="1">
    <citation type="submission" date="2021-03" db="EMBL/GenBank/DDBJ databases">
        <title>Metabolic Capacity of the Antarctic Cyanobacterium Phormidium pseudopriestleyi that Sustains Oxygenic Photosynthesis in the Presence of Hydrogen Sulfide.</title>
        <authorList>
            <person name="Lumian J.E."/>
            <person name="Jungblut A.D."/>
            <person name="Dillon M.L."/>
            <person name="Hawes I."/>
            <person name="Doran P.T."/>
            <person name="Mackey T.J."/>
            <person name="Dick G.J."/>
            <person name="Grettenberger C.L."/>
            <person name="Sumner D.Y."/>
        </authorList>
    </citation>
    <scope>NUCLEOTIDE SEQUENCE [LARGE SCALE GENOMIC DNA]</scope>
    <source>
        <strain evidence="9 10">FRX01</strain>
    </source>
</reference>
<dbReference type="PRINTS" id="PR00313">
    <property type="entry name" value="CABNDNGRPT"/>
</dbReference>
<dbReference type="SUPFAM" id="SSF51126">
    <property type="entry name" value="Pectin lyase-like"/>
    <property type="match status" value="1"/>
</dbReference>
<evidence type="ECO:0000313" key="10">
    <source>
        <dbReference type="Proteomes" id="UP000664844"/>
    </source>
</evidence>
<dbReference type="Gene3D" id="2.160.20.10">
    <property type="entry name" value="Single-stranded right-handed beta-helix, Pectin lyase-like"/>
    <property type="match status" value="1"/>
</dbReference>
<accession>A0ABS3FZI1</accession>
<evidence type="ECO:0000256" key="5">
    <source>
        <dbReference type="ARBA" id="ARBA00022737"/>
    </source>
</evidence>
<evidence type="ECO:0000256" key="7">
    <source>
        <dbReference type="ARBA" id="ARBA00023136"/>
    </source>
</evidence>
<evidence type="ECO:0000256" key="4">
    <source>
        <dbReference type="ARBA" id="ARBA00022656"/>
    </source>
</evidence>
<keyword evidence="4" id="KW-0800">Toxin</keyword>
<dbReference type="SMART" id="SM00710">
    <property type="entry name" value="PbH1"/>
    <property type="match status" value="4"/>
</dbReference>
<dbReference type="Proteomes" id="UP000664844">
    <property type="component" value="Unassembled WGS sequence"/>
</dbReference>
<feature type="domain" description="Periplasmic copper-binding protein NosD beta helix" evidence="8">
    <location>
        <begin position="584"/>
        <end position="735"/>
    </location>
</feature>
<dbReference type="EMBL" id="JAFLQW010000582">
    <property type="protein sequence ID" value="MBO0351747.1"/>
    <property type="molecule type" value="Genomic_DNA"/>
</dbReference>
<evidence type="ECO:0000256" key="1">
    <source>
        <dbReference type="ARBA" id="ARBA00004370"/>
    </source>
</evidence>
<dbReference type="PANTHER" id="PTHR38340:SF1">
    <property type="entry name" value="S-LAYER PROTEIN"/>
    <property type="match status" value="1"/>
</dbReference>
<evidence type="ECO:0000256" key="2">
    <source>
        <dbReference type="ARBA" id="ARBA00004613"/>
    </source>
</evidence>
<dbReference type="Gene3D" id="2.150.10.10">
    <property type="entry name" value="Serralysin-like metalloprotease, C-terminal"/>
    <property type="match status" value="7"/>
</dbReference>
<dbReference type="InterPro" id="IPR011050">
    <property type="entry name" value="Pectin_lyase_fold/virulence"/>
</dbReference>
<protein>
    <recommendedName>
        <fullName evidence="8">Periplasmic copper-binding protein NosD beta helix domain-containing protein</fullName>
    </recommendedName>
</protein>
<keyword evidence="6" id="KW-0843">Virulence</keyword>
<comment type="subcellular location">
    <subcellularLocation>
        <location evidence="1">Membrane</location>
    </subcellularLocation>
    <subcellularLocation>
        <location evidence="2">Secreted</location>
    </subcellularLocation>
</comment>
<dbReference type="InterPro" id="IPR007742">
    <property type="entry name" value="NosD_dom"/>
</dbReference>
<keyword evidence="7" id="KW-0472">Membrane</keyword>
<evidence type="ECO:0000256" key="3">
    <source>
        <dbReference type="ARBA" id="ARBA00022525"/>
    </source>
</evidence>
<keyword evidence="10" id="KW-1185">Reference proteome</keyword>
<keyword evidence="3" id="KW-0964">Secreted</keyword>
<dbReference type="InterPro" id="IPR018511">
    <property type="entry name" value="Hemolysin-typ_Ca-bd_CS"/>
</dbReference>
<dbReference type="InterPro" id="IPR050557">
    <property type="entry name" value="RTX_toxin/Mannuronan_C5-epim"/>
</dbReference>
<organism evidence="9 10">
    <name type="scientific">Phormidium pseudopriestleyi FRX01</name>
    <dbReference type="NCBI Taxonomy" id="1759528"/>
    <lineage>
        <taxon>Bacteria</taxon>
        <taxon>Bacillati</taxon>
        <taxon>Cyanobacteriota</taxon>
        <taxon>Cyanophyceae</taxon>
        <taxon>Oscillatoriophycideae</taxon>
        <taxon>Oscillatoriales</taxon>
        <taxon>Oscillatoriaceae</taxon>
        <taxon>Phormidium</taxon>
    </lineage>
</organism>
<sequence>MVAINGTDPNNSIEPLPAQSEILLGPDGNDTILGSPGDDLIQGNPGVNYILGNQGNDFLSAGPNDDDTLFGGLGNDTLVGQAGNNVLYGNEGNDFLYGVGGNNILFGNQGNDWLVGDPGNDIIYGGQGDDTVLGGDGNDGIYGDKGNDVLFGNEGNDTLYAVEGNNLLFGNQGNDFLVGNGGDDTLYGGQDDDTVYGGDGNALIFGDKGNDILFGNGGNNTISGGEGDDQIFADEGNNWLNGNEGNDILYGGEEDDTLYANEGDNFLDGGGGNDILVAGFGRDTLIGGEGGDRFILARGNGSFTRSEANLIVDFTVGEDEIELLDELRFENLNFIQEGDANSGNTIIQDKRTGEYLAILQGVRKAEIEVTRSAFIKPPPDPDSEPVLFFPPSNPIPPAPRQVFVANETTPLGAIALISTEGNSSNTEYSLLDVIDSEGESVSDLFALDPETGEILLTDTENLSDRNYFEIEIAANDPETDTETLEIYQVYTSIQTAIAETNPGDTIIVSSGTYSELLEIDKALTIKGFHAGVAGNDSDRGTNETMISSETGGISIRILASNVTLDGIETNGDILAVQPENGRAIENLVIENVRIFDALDGINLEDAATATVENNLIQGSGGIVLGLFDSAMSAIVRNNTLESVDFGILGSLSESEVEDNQVRLGDNGNLSNLPVGSDRDGIGIKLVSNSENVTLANNAIENAPVGIVVEPEVTNAFLENNSFSNTSEEIRVMASNNPAVVVVDNQPQINIITGSSGPDRLQGTDGNDLLFPGDGVDTLTGGKGQDIFVYATVNSPGTASDRMTDFTFGSDGDAIAFTENLSGVSGGTPVTLFNASLMDGTETVIEDTQANILAITSSNARIGYATDTGKLYIDDDGDFTSGAIARVDLGIGNLTADNIMFLD</sequence>
<dbReference type="InterPro" id="IPR011049">
    <property type="entry name" value="Serralysin-like_metalloprot_C"/>
</dbReference>
<dbReference type="Pfam" id="PF05048">
    <property type="entry name" value="NosD"/>
    <property type="match status" value="1"/>
</dbReference>
<name>A0ABS3FZI1_9CYAN</name>
<dbReference type="SUPFAM" id="SSF51120">
    <property type="entry name" value="beta-Roll"/>
    <property type="match status" value="3"/>
</dbReference>
<dbReference type="InterPro" id="IPR006626">
    <property type="entry name" value="PbH1"/>
</dbReference>
<dbReference type="InterPro" id="IPR001343">
    <property type="entry name" value="Hemolysn_Ca-bd"/>
</dbReference>
<evidence type="ECO:0000256" key="6">
    <source>
        <dbReference type="ARBA" id="ARBA00023026"/>
    </source>
</evidence>